<dbReference type="InterPro" id="IPR036390">
    <property type="entry name" value="WH_DNA-bd_sf"/>
</dbReference>
<dbReference type="GO" id="GO:0006950">
    <property type="term" value="P:response to stress"/>
    <property type="evidence" value="ECO:0007669"/>
    <property type="project" value="TreeGrafter"/>
</dbReference>
<gene>
    <name evidence="2" type="ORF">UFOPK3547_01148</name>
</gene>
<dbReference type="AlphaFoldDB" id="A0A6J5ZY76"/>
<dbReference type="InterPro" id="IPR000835">
    <property type="entry name" value="HTH_MarR-typ"/>
</dbReference>
<dbReference type="InterPro" id="IPR039422">
    <property type="entry name" value="MarR/SlyA-like"/>
</dbReference>
<dbReference type="EMBL" id="CAESAN010000097">
    <property type="protein sequence ID" value="CAB4345710.1"/>
    <property type="molecule type" value="Genomic_DNA"/>
</dbReference>
<dbReference type="Gene3D" id="1.10.10.10">
    <property type="entry name" value="Winged helix-like DNA-binding domain superfamily/Winged helix DNA-binding domain"/>
    <property type="match status" value="1"/>
</dbReference>
<dbReference type="GO" id="GO:0003700">
    <property type="term" value="F:DNA-binding transcription factor activity"/>
    <property type="evidence" value="ECO:0007669"/>
    <property type="project" value="InterPro"/>
</dbReference>
<dbReference type="PRINTS" id="PR00598">
    <property type="entry name" value="HTHMARR"/>
</dbReference>
<accession>A0A6J5ZY76</accession>
<proteinExistence type="predicted"/>
<name>A0A6J5ZY76_9ZZZZ</name>
<dbReference type="PANTHER" id="PTHR33164">
    <property type="entry name" value="TRANSCRIPTIONAL REGULATOR, MARR FAMILY"/>
    <property type="match status" value="1"/>
</dbReference>
<dbReference type="Pfam" id="PF12802">
    <property type="entry name" value="MarR_2"/>
    <property type="match status" value="1"/>
</dbReference>
<dbReference type="InterPro" id="IPR036388">
    <property type="entry name" value="WH-like_DNA-bd_sf"/>
</dbReference>
<organism evidence="2">
    <name type="scientific">freshwater metagenome</name>
    <dbReference type="NCBI Taxonomy" id="449393"/>
    <lineage>
        <taxon>unclassified sequences</taxon>
        <taxon>metagenomes</taxon>
        <taxon>ecological metagenomes</taxon>
    </lineage>
</organism>
<dbReference type="SMART" id="SM00347">
    <property type="entry name" value="HTH_MARR"/>
    <property type="match status" value="1"/>
</dbReference>
<feature type="domain" description="HTH marR-type" evidence="1">
    <location>
        <begin position="1"/>
        <end position="130"/>
    </location>
</feature>
<dbReference type="PANTHER" id="PTHR33164:SF99">
    <property type="entry name" value="MARR FAMILY REGULATORY PROTEIN"/>
    <property type="match status" value="1"/>
</dbReference>
<sequence length="145" mass="15684">MLRAHAAVTKALDGELLSEHGISLSSYEVLLKLNEADGARMRMSELAESVVLSRSGLTRLVDRLERDRLLERCSCPSDARGSFAMLTGAGRDRLAAARDTHLAGVRRVFLSRLSPGELDALGDVWQQILPESQIDDASCCSADGS</sequence>
<protein>
    <submittedName>
        <fullName evidence="2">Unannotated protein</fullName>
    </submittedName>
</protein>
<evidence type="ECO:0000313" key="2">
    <source>
        <dbReference type="EMBL" id="CAB4345710.1"/>
    </source>
</evidence>
<dbReference type="PROSITE" id="PS50995">
    <property type="entry name" value="HTH_MARR_2"/>
    <property type="match status" value="1"/>
</dbReference>
<dbReference type="SUPFAM" id="SSF46785">
    <property type="entry name" value="Winged helix' DNA-binding domain"/>
    <property type="match status" value="1"/>
</dbReference>
<reference evidence="2" key="1">
    <citation type="submission" date="2020-05" db="EMBL/GenBank/DDBJ databases">
        <authorList>
            <person name="Chiriac C."/>
            <person name="Salcher M."/>
            <person name="Ghai R."/>
            <person name="Kavagutti S V."/>
        </authorList>
    </citation>
    <scope>NUCLEOTIDE SEQUENCE</scope>
</reference>
<evidence type="ECO:0000259" key="1">
    <source>
        <dbReference type="PROSITE" id="PS50995"/>
    </source>
</evidence>